<evidence type="ECO:0000313" key="3">
    <source>
        <dbReference type="EMBL" id="SLM92260.1"/>
    </source>
</evidence>
<dbReference type="AlphaFoldDB" id="A0A1X6X0X8"/>
<feature type="transmembrane region" description="Helical" evidence="2">
    <location>
        <begin position="189"/>
        <end position="215"/>
    </location>
</feature>
<keyword evidence="2" id="KW-0812">Transmembrane</keyword>
<feature type="transmembrane region" description="Helical" evidence="2">
    <location>
        <begin position="102"/>
        <end position="129"/>
    </location>
</feature>
<feature type="transmembrane region" description="Helical" evidence="2">
    <location>
        <begin position="256"/>
        <end position="276"/>
    </location>
</feature>
<dbReference type="Pfam" id="PF12811">
    <property type="entry name" value="BaxI_1"/>
    <property type="match status" value="1"/>
</dbReference>
<protein>
    <submittedName>
        <fullName evidence="3">Membrane protein</fullName>
    </submittedName>
</protein>
<feature type="compositionally biased region" description="Polar residues" evidence="1">
    <location>
        <begin position="46"/>
        <end position="68"/>
    </location>
</feature>
<proteinExistence type="predicted"/>
<gene>
    <name evidence="3" type="ORF">FM110_07785</name>
</gene>
<feature type="transmembrane region" description="Helical" evidence="2">
    <location>
        <begin position="135"/>
        <end position="157"/>
    </location>
</feature>
<evidence type="ECO:0000313" key="4">
    <source>
        <dbReference type="Proteomes" id="UP000195981"/>
    </source>
</evidence>
<dbReference type="PANTHER" id="PTHR41282:SF1">
    <property type="entry name" value="CONSERVED TRANSMEMBRANE PROTEIN-RELATED"/>
    <property type="match status" value="1"/>
</dbReference>
<organism evidence="3 4">
    <name type="scientific">Brachybacterium nesterenkovii</name>
    <dbReference type="NCBI Taxonomy" id="47847"/>
    <lineage>
        <taxon>Bacteria</taxon>
        <taxon>Bacillati</taxon>
        <taxon>Actinomycetota</taxon>
        <taxon>Actinomycetes</taxon>
        <taxon>Micrococcales</taxon>
        <taxon>Dermabacteraceae</taxon>
        <taxon>Brachybacterium</taxon>
    </lineage>
</organism>
<keyword evidence="2" id="KW-0472">Membrane</keyword>
<dbReference type="InterPro" id="IPR010539">
    <property type="entry name" value="BaxI_1-like"/>
</dbReference>
<dbReference type="OrthoDB" id="116480at2"/>
<sequence length="321" mass="34011">MARHNLILGNDRAFTGTYAGFDGGRVDDRQAPRDPYGGAQGYASPQYGQSAQYGQPAQGQHGQATEYGQQAPRREDLEAMYARPSATGHDTGRMTMRDALNAITATLGVVVLVGAAVMAAPIALGLALGTQGAELGYGLAMIATLVGLVGGLVLGLVNAFKKQPSAFLVLAYAVFEGLLLGGISTSFEVIYPGIVLQAVMGTLAVATTILVLFRVGVLRTSPRLTKIFMVAMLAYLGFCLVNIGMLAITGTDLRRGMLGLAIGALAVLMASYSLVMDFEDVQRGVSNGVPRVFAWRCAFGLAATLVWMYIEILRIFSIFRD</sequence>
<reference evidence="3 4" key="1">
    <citation type="submission" date="2017-02" db="EMBL/GenBank/DDBJ databases">
        <authorList>
            <person name="Peterson S.W."/>
        </authorList>
    </citation>
    <scope>NUCLEOTIDE SEQUENCE [LARGE SCALE GENOMIC DNA]</scope>
    <source>
        <strain evidence="3 4">CIP104813</strain>
    </source>
</reference>
<keyword evidence="2" id="KW-1133">Transmembrane helix</keyword>
<dbReference type="RefSeq" id="WP_087104208.1">
    <property type="nucleotide sequence ID" value="NZ_FWFG01000068.1"/>
</dbReference>
<evidence type="ECO:0000256" key="2">
    <source>
        <dbReference type="SAM" id="Phobius"/>
    </source>
</evidence>
<feature type="region of interest" description="Disordered" evidence="1">
    <location>
        <begin position="20"/>
        <end position="69"/>
    </location>
</feature>
<name>A0A1X6X0X8_9MICO</name>
<feature type="transmembrane region" description="Helical" evidence="2">
    <location>
        <begin position="164"/>
        <end position="183"/>
    </location>
</feature>
<dbReference type="PANTHER" id="PTHR41282">
    <property type="entry name" value="CONSERVED TRANSMEMBRANE PROTEIN-RELATED"/>
    <property type="match status" value="1"/>
</dbReference>
<accession>A0A1X6X0X8</accession>
<feature type="transmembrane region" description="Helical" evidence="2">
    <location>
        <begin position="227"/>
        <end position="250"/>
    </location>
</feature>
<dbReference type="EMBL" id="FWFG01000068">
    <property type="protein sequence ID" value="SLM92260.1"/>
    <property type="molecule type" value="Genomic_DNA"/>
</dbReference>
<keyword evidence="4" id="KW-1185">Reference proteome</keyword>
<dbReference type="Proteomes" id="UP000195981">
    <property type="component" value="Unassembled WGS sequence"/>
</dbReference>
<feature type="transmembrane region" description="Helical" evidence="2">
    <location>
        <begin position="297"/>
        <end position="319"/>
    </location>
</feature>
<evidence type="ECO:0000256" key="1">
    <source>
        <dbReference type="SAM" id="MobiDB-lite"/>
    </source>
</evidence>